<proteinExistence type="predicted"/>
<reference evidence="2 3" key="1">
    <citation type="journal article" date="2018" name="Nat. Ecol. Evol.">
        <title>Pezizomycetes genomes reveal the molecular basis of ectomycorrhizal truffle lifestyle.</title>
        <authorList>
            <person name="Murat C."/>
            <person name="Payen T."/>
            <person name="Noel B."/>
            <person name="Kuo A."/>
            <person name="Morin E."/>
            <person name="Chen J."/>
            <person name="Kohler A."/>
            <person name="Krizsan K."/>
            <person name="Balestrini R."/>
            <person name="Da Silva C."/>
            <person name="Montanini B."/>
            <person name="Hainaut M."/>
            <person name="Levati E."/>
            <person name="Barry K.W."/>
            <person name="Belfiori B."/>
            <person name="Cichocki N."/>
            <person name="Clum A."/>
            <person name="Dockter R.B."/>
            <person name="Fauchery L."/>
            <person name="Guy J."/>
            <person name="Iotti M."/>
            <person name="Le Tacon F."/>
            <person name="Lindquist E.A."/>
            <person name="Lipzen A."/>
            <person name="Malagnac F."/>
            <person name="Mello A."/>
            <person name="Molinier V."/>
            <person name="Miyauchi S."/>
            <person name="Poulain J."/>
            <person name="Riccioni C."/>
            <person name="Rubini A."/>
            <person name="Sitrit Y."/>
            <person name="Splivallo R."/>
            <person name="Traeger S."/>
            <person name="Wang M."/>
            <person name="Zifcakova L."/>
            <person name="Wipf D."/>
            <person name="Zambonelli A."/>
            <person name="Paolocci F."/>
            <person name="Nowrousian M."/>
            <person name="Ottonello S."/>
            <person name="Baldrian P."/>
            <person name="Spatafora J.W."/>
            <person name="Henrissat B."/>
            <person name="Nagy L.G."/>
            <person name="Aury J.M."/>
            <person name="Wincker P."/>
            <person name="Grigoriev I.V."/>
            <person name="Bonfante P."/>
            <person name="Martin F.M."/>
        </authorList>
    </citation>
    <scope>NUCLEOTIDE SEQUENCE [LARGE SCALE GENOMIC DNA]</scope>
    <source>
        <strain evidence="2 3">ATCC MYA-4762</strain>
    </source>
</reference>
<accession>A0A3N4LJC8</accession>
<dbReference type="EMBL" id="ML121548">
    <property type="protein sequence ID" value="RPB23013.1"/>
    <property type="molecule type" value="Genomic_DNA"/>
</dbReference>
<protein>
    <submittedName>
        <fullName evidence="2">Uncharacterized protein</fullName>
    </submittedName>
</protein>
<sequence length="133" mass="15161">MHCWFWTFHFHSSSAFIFDMTALHSPVFFLCSSRKCRKITLYGPLLRASTRLPSLVGTTPSRLPLLNEAQTMSRLNLILQPHNRKRATYSPTLQLDQEIPPTDNGCVAMQDGRNYISFYSPGHSPGPSRHLLK</sequence>
<dbReference type="Proteomes" id="UP000267821">
    <property type="component" value="Unassembled WGS sequence"/>
</dbReference>
<feature type="chain" id="PRO_5018077959" evidence="1">
    <location>
        <begin position="16"/>
        <end position="133"/>
    </location>
</feature>
<feature type="signal peptide" evidence="1">
    <location>
        <begin position="1"/>
        <end position="15"/>
    </location>
</feature>
<keyword evidence="1" id="KW-0732">Signal</keyword>
<dbReference type="InParanoid" id="A0A3N4LJC8"/>
<keyword evidence="3" id="KW-1185">Reference proteome</keyword>
<evidence type="ECO:0000313" key="2">
    <source>
        <dbReference type="EMBL" id="RPB23013.1"/>
    </source>
</evidence>
<name>A0A3N4LJC8_9PEZI</name>
<gene>
    <name evidence="2" type="ORF">L211DRAFT_291574</name>
</gene>
<organism evidence="2 3">
    <name type="scientific">Terfezia boudieri ATCC MYA-4762</name>
    <dbReference type="NCBI Taxonomy" id="1051890"/>
    <lineage>
        <taxon>Eukaryota</taxon>
        <taxon>Fungi</taxon>
        <taxon>Dikarya</taxon>
        <taxon>Ascomycota</taxon>
        <taxon>Pezizomycotina</taxon>
        <taxon>Pezizomycetes</taxon>
        <taxon>Pezizales</taxon>
        <taxon>Pezizaceae</taxon>
        <taxon>Terfezia</taxon>
    </lineage>
</organism>
<evidence type="ECO:0000256" key="1">
    <source>
        <dbReference type="SAM" id="SignalP"/>
    </source>
</evidence>
<dbReference type="AlphaFoldDB" id="A0A3N4LJC8"/>
<evidence type="ECO:0000313" key="3">
    <source>
        <dbReference type="Proteomes" id="UP000267821"/>
    </source>
</evidence>